<feature type="compositionally biased region" description="Basic and acidic residues" evidence="4">
    <location>
        <begin position="554"/>
        <end position="571"/>
    </location>
</feature>
<keyword evidence="2" id="KW-0813">Transport</keyword>
<comment type="caution">
    <text evidence="6">The sequence shown here is derived from an EMBL/GenBank/DDBJ whole genome shotgun (WGS) entry which is preliminary data.</text>
</comment>
<dbReference type="GO" id="GO:0006887">
    <property type="term" value="P:exocytosis"/>
    <property type="evidence" value="ECO:0007669"/>
    <property type="project" value="UniProtKB-KW"/>
</dbReference>
<evidence type="ECO:0000259" key="5">
    <source>
        <dbReference type="Pfam" id="PF16528"/>
    </source>
</evidence>
<evidence type="ECO:0000256" key="1">
    <source>
        <dbReference type="ARBA" id="ARBA00007210"/>
    </source>
</evidence>
<dbReference type="Pfam" id="PF16528">
    <property type="entry name" value="Exo84_C"/>
    <property type="match status" value="1"/>
</dbReference>
<keyword evidence="3" id="KW-0268">Exocytosis</keyword>
<dbReference type="SUPFAM" id="SSF74788">
    <property type="entry name" value="Cullin repeat-like"/>
    <property type="match status" value="1"/>
</dbReference>
<reference evidence="6" key="1">
    <citation type="submission" date="2023-02" db="EMBL/GenBank/DDBJ databases">
        <title>Genome of toxic invasive species Heracleum sosnowskyi carries increased number of genes despite the absence of recent whole-genome duplications.</title>
        <authorList>
            <person name="Schelkunov M."/>
            <person name="Shtratnikova V."/>
            <person name="Makarenko M."/>
            <person name="Klepikova A."/>
            <person name="Omelchenko D."/>
            <person name="Novikova G."/>
            <person name="Obukhova E."/>
            <person name="Bogdanov V."/>
            <person name="Penin A."/>
            <person name="Logacheva M."/>
        </authorList>
    </citation>
    <scope>NUCLEOTIDE SEQUENCE</scope>
    <source>
        <strain evidence="6">Hsosn_3</strain>
        <tissue evidence="6">Leaf</tissue>
    </source>
</reference>
<dbReference type="AlphaFoldDB" id="A0AAD8HGN7"/>
<evidence type="ECO:0000313" key="7">
    <source>
        <dbReference type="Proteomes" id="UP001237642"/>
    </source>
</evidence>
<feature type="region of interest" description="Disordered" evidence="4">
    <location>
        <begin position="1"/>
        <end position="42"/>
    </location>
</feature>
<dbReference type="GO" id="GO:0000145">
    <property type="term" value="C:exocyst"/>
    <property type="evidence" value="ECO:0007669"/>
    <property type="project" value="InterPro"/>
</dbReference>
<gene>
    <name evidence="6" type="ORF">POM88_041378</name>
</gene>
<dbReference type="EMBL" id="JAUIZM010000009">
    <property type="protein sequence ID" value="KAK1365817.1"/>
    <property type="molecule type" value="Genomic_DNA"/>
</dbReference>
<feature type="compositionally biased region" description="Low complexity" evidence="4">
    <location>
        <begin position="29"/>
        <end position="41"/>
    </location>
</feature>
<reference evidence="6" key="2">
    <citation type="submission" date="2023-05" db="EMBL/GenBank/DDBJ databases">
        <authorList>
            <person name="Schelkunov M.I."/>
        </authorList>
    </citation>
    <scope>NUCLEOTIDE SEQUENCE</scope>
    <source>
        <strain evidence="6">Hsosn_3</strain>
        <tissue evidence="6">Leaf</tissue>
    </source>
</reference>
<dbReference type="GO" id="GO:0006893">
    <property type="term" value="P:Golgi to plasma membrane transport"/>
    <property type="evidence" value="ECO:0007669"/>
    <property type="project" value="TreeGrafter"/>
</dbReference>
<organism evidence="6 7">
    <name type="scientific">Heracleum sosnowskyi</name>
    <dbReference type="NCBI Taxonomy" id="360622"/>
    <lineage>
        <taxon>Eukaryota</taxon>
        <taxon>Viridiplantae</taxon>
        <taxon>Streptophyta</taxon>
        <taxon>Embryophyta</taxon>
        <taxon>Tracheophyta</taxon>
        <taxon>Spermatophyta</taxon>
        <taxon>Magnoliopsida</taxon>
        <taxon>eudicotyledons</taxon>
        <taxon>Gunneridae</taxon>
        <taxon>Pentapetalae</taxon>
        <taxon>asterids</taxon>
        <taxon>campanulids</taxon>
        <taxon>Apiales</taxon>
        <taxon>Apiaceae</taxon>
        <taxon>Apioideae</taxon>
        <taxon>apioid superclade</taxon>
        <taxon>Tordylieae</taxon>
        <taxon>Tordyliinae</taxon>
        <taxon>Heracleum</taxon>
    </lineage>
</organism>
<feature type="region of interest" description="Disordered" evidence="4">
    <location>
        <begin position="763"/>
        <end position="783"/>
    </location>
</feature>
<evidence type="ECO:0000256" key="4">
    <source>
        <dbReference type="SAM" id="MobiDB-lite"/>
    </source>
</evidence>
<protein>
    <submittedName>
        <fullName evidence="6">Exocyst complex component EXO84A</fullName>
    </submittedName>
</protein>
<keyword evidence="7" id="KW-1185">Reference proteome</keyword>
<proteinExistence type="inferred from homology"/>
<dbReference type="InterPro" id="IPR042560">
    <property type="entry name" value="Exo84_C_2"/>
</dbReference>
<dbReference type="Gene3D" id="1.20.58.1210">
    <property type="entry name" value="Exo84p, N-terminal helical domain"/>
    <property type="match status" value="1"/>
</dbReference>
<dbReference type="Gene3D" id="1.20.58.1220">
    <property type="entry name" value="Exo84p, C-terminal helical domain"/>
    <property type="match status" value="1"/>
</dbReference>
<dbReference type="Proteomes" id="UP001237642">
    <property type="component" value="Unassembled WGS sequence"/>
</dbReference>
<feature type="domain" description="Exocyst component Exo84 C-terminal" evidence="5">
    <location>
        <begin position="183"/>
        <end position="392"/>
    </location>
</feature>
<dbReference type="InterPro" id="IPR042561">
    <property type="entry name" value="Exo84_C_1"/>
</dbReference>
<feature type="compositionally biased region" description="Basic residues" evidence="4">
    <location>
        <begin position="14"/>
        <end position="27"/>
    </location>
</feature>
<dbReference type="GO" id="GO:0008104">
    <property type="term" value="P:intracellular protein localization"/>
    <property type="evidence" value="ECO:0007669"/>
    <property type="project" value="TreeGrafter"/>
</dbReference>
<dbReference type="InterPro" id="IPR033961">
    <property type="entry name" value="Exo84"/>
</dbReference>
<dbReference type="InterPro" id="IPR032403">
    <property type="entry name" value="Exo84_C"/>
</dbReference>
<dbReference type="InterPro" id="IPR016159">
    <property type="entry name" value="Cullin_repeat-like_dom_sf"/>
</dbReference>
<dbReference type="FunFam" id="1.20.58.1220:FF:000001">
    <property type="entry name" value="Exocyst complex component EXO84B"/>
    <property type="match status" value="1"/>
</dbReference>
<name>A0AAD8HGN7_9APIA</name>
<sequence>MHMHISAPTSGLKGKNRTKTSTKKHHQYSSSPVTSVGSSGSNMVPSLGDATELIGSDQPTLSEKLKVFKASGFDPEGFLTTKCRNMSHKEVKNLCLYLVDLKKASAEEMRKSVYANYPSFIRTSREISDLEGQLLDLKNLLSSRAVLVNGLTDGIRIDSFTSNHEDTEYDVALDDMESSNQEKWIVEFMETLEVLLAERRIDEALHALDEGEQIAQQDNRYQSSTSTAMLQLQNNIIQQRQKLADSLVESASHPSATGAELRSSVQALKRLGDGPRAHGLLLRSHYRKLQHYLRDLHPAGPSLGAAYITAISQLTFSTLAQAATDSLAIFGDEPCYTSELVTWAVSQTESFALLVKRHFLASPASSGSLRIVSECVQVCLGHCSMLEARGMALSPVLLKICKPCVEQAFTSSLKRIEQSTAAIAASDDWSLNYPPLGSRSVSASSLLSQPKLSSSAHRFNSMTQEICEDVGSLENLSLANHAVESLLQLFDSYIKMLINALPNSTETENVEGRIVRVAETEAQQLTLLANALVLADELLPRAVSRFSHFPQTDDGSRRGSDRQNRAPEQRELKKRLQRLVDQLRDSFCRQHALDLIFNEDGTVRLSADMYFNMDANSEDLPEWFPSPIYQELFGKATLVASMASDVFVGKDRFATILLMRLTETVILWLSDDQSFWEDIEQGPQTLGPLGLQQFYLDMQFVILFASQGRYLSRHLHQVIKNIIGRAIDAVAATKVDPYSLLPEDEWFTDVAQIAIEVLTGKEPGENENEGIHSPIAPQSVECN</sequence>
<dbReference type="PANTHER" id="PTHR21426:SF15">
    <property type="entry name" value="EXOCYST COMPLEX COMPONENT EXO84A"/>
    <property type="match status" value="1"/>
</dbReference>
<evidence type="ECO:0000256" key="3">
    <source>
        <dbReference type="ARBA" id="ARBA00022483"/>
    </source>
</evidence>
<evidence type="ECO:0000256" key="2">
    <source>
        <dbReference type="ARBA" id="ARBA00022448"/>
    </source>
</evidence>
<dbReference type="Pfam" id="PF08700">
    <property type="entry name" value="VPS51_Exo84_N"/>
    <property type="match status" value="1"/>
</dbReference>
<dbReference type="PANTHER" id="PTHR21426">
    <property type="entry name" value="EXOCYST COMPLEX COMPONENT 8"/>
    <property type="match status" value="1"/>
</dbReference>
<evidence type="ECO:0000313" key="6">
    <source>
        <dbReference type="EMBL" id="KAK1365817.1"/>
    </source>
</evidence>
<feature type="region of interest" description="Disordered" evidence="4">
    <location>
        <begin position="549"/>
        <end position="571"/>
    </location>
</feature>
<accession>A0AAD8HGN7</accession>
<comment type="similarity">
    <text evidence="1">Belongs to the EXO84 family.</text>
</comment>